<name>A0A6J6HHI8_9ZZZZ</name>
<accession>A0A6J6HHI8</accession>
<dbReference type="PANTHER" id="PTHR43022">
    <property type="entry name" value="PROTEIN SMF"/>
    <property type="match status" value="1"/>
</dbReference>
<gene>
    <name evidence="3" type="ORF">UFOPK1874_00485</name>
</gene>
<dbReference type="PANTHER" id="PTHR43022:SF1">
    <property type="entry name" value="PROTEIN SMF"/>
    <property type="match status" value="1"/>
</dbReference>
<dbReference type="AlphaFoldDB" id="A0A6J6HHI8"/>
<dbReference type="Gene3D" id="3.40.50.450">
    <property type="match status" value="1"/>
</dbReference>
<dbReference type="SUPFAM" id="SSF102405">
    <property type="entry name" value="MCP/YpsA-like"/>
    <property type="match status" value="1"/>
</dbReference>
<proteinExistence type="inferred from homology"/>
<reference evidence="3" key="1">
    <citation type="submission" date="2020-05" db="EMBL/GenBank/DDBJ databases">
        <authorList>
            <person name="Chiriac C."/>
            <person name="Salcher M."/>
            <person name="Ghai R."/>
            <person name="Kavagutti S V."/>
        </authorList>
    </citation>
    <scope>NUCLEOTIDE SEQUENCE</scope>
</reference>
<dbReference type="EMBL" id="CAEZUX010000037">
    <property type="protein sequence ID" value="CAB4611993.1"/>
    <property type="molecule type" value="Genomic_DNA"/>
</dbReference>
<evidence type="ECO:0000313" key="3">
    <source>
        <dbReference type="EMBL" id="CAB4611993.1"/>
    </source>
</evidence>
<evidence type="ECO:0000256" key="1">
    <source>
        <dbReference type="ARBA" id="ARBA00006525"/>
    </source>
</evidence>
<dbReference type="Pfam" id="PF02481">
    <property type="entry name" value="DNA_processg_A"/>
    <property type="match status" value="1"/>
</dbReference>
<comment type="similarity">
    <text evidence="1">Belongs to the DprA/Smf family.</text>
</comment>
<protein>
    <submittedName>
        <fullName evidence="3">Unannotated protein</fullName>
    </submittedName>
</protein>
<feature type="domain" description="Smf/DprA SLOG" evidence="2">
    <location>
        <begin position="82"/>
        <end position="293"/>
    </location>
</feature>
<dbReference type="GO" id="GO:0009294">
    <property type="term" value="P:DNA-mediated transformation"/>
    <property type="evidence" value="ECO:0007669"/>
    <property type="project" value="InterPro"/>
</dbReference>
<dbReference type="InterPro" id="IPR057666">
    <property type="entry name" value="DrpA_SLOG"/>
</dbReference>
<organism evidence="3">
    <name type="scientific">freshwater metagenome</name>
    <dbReference type="NCBI Taxonomy" id="449393"/>
    <lineage>
        <taxon>unclassified sequences</taxon>
        <taxon>metagenomes</taxon>
        <taxon>ecological metagenomes</taxon>
    </lineage>
</organism>
<evidence type="ECO:0000259" key="2">
    <source>
        <dbReference type="Pfam" id="PF02481"/>
    </source>
</evidence>
<dbReference type="InterPro" id="IPR003488">
    <property type="entry name" value="DprA"/>
</dbReference>
<sequence length="368" mass="39792">MNSARYPQWSYSAALASLPLLTHRRLRWLMQSGTPSDVWRRIRAGERFLNGIDDAVWRAWGSVDDSLLIGVAERCIDLGVTVVTMKDAGYPTALIGDPEAPAVLFLRGNTTAFTHRRVGIVGTRTATASGKHFARTLGAQLSAAGVSVVSGLARGIDVESHSGVLSAMNDDCAPPIAVVASGPDVVYPREHSRIWNEIAMRGVLVSESPPGAHAEPFRFPMRNRIIAGLSEVLIVVESRSTGGSMSTVREAMKRDVAVMAVPGSPGMRQSEGTNDLLRDGCAPVTNVEDVLLALNLDTRRVQNWCDPREALSADEAEFLHAMGRGPRSMDELSIHTSRSLVKTAVYLGRLEAKGWVANTDGWWEALVA</sequence>